<comment type="catalytic activity">
    <reaction evidence="22">
        <text>holo-[ACP] + malonyl-CoA = malonyl-[ACP] + CoA</text>
        <dbReference type="Rhea" id="RHEA:41792"/>
        <dbReference type="Rhea" id="RHEA-COMP:9623"/>
        <dbReference type="Rhea" id="RHEA-COMP:9685"/>
        <dbReference type="ChEBI" id="CHEBI:57287"/>
        <dbReference type="ChEBI" id="CHEBI:57384"/>
        <dbReference type="ChEBI" id="CHEBI:64479"/>
        <dbReference type="ChEBI" id="CHEBI:78449"/>
        <dbReference type="EC" id="2.3.1.39"/>
    </reaction>
</comment>
<evidence type="ECO:0000256" key="20">
    <source>
        <dbReference type="ARBA" id="ARBA00033756"/>
    </source>
</evidence>
<dbReference type="EC" id="2.3.1.39" evidence="8"/>
<dbReference type="FunFam" id="1.20.1050.120:FF:000001">
    <property type="entry name" value="Fatty acid synthase beta subunit dehydratase"/>
    <property type="match status" value="1"/>
</dbReference>
<evidence type="ECO:0000256" key="22">
    <source>
        <dbReference type="ARBA" id="ARBA00048462"/>
    </source>
</evidence>
<dbReference type="InterPro" id="IPR050830">
    <property type="entry name" value="Fungal_FAS"/>
</dbReference>
<evidence type="ECO:0000256" key="23">
    <source>
        <dbReference type="ARBA" id="ARBA00048536"/>
    </source>
</evidence>
<dbReference type="Pfam" id="PF00698">
    <property type="entry name" value="Acyl_transf_1"/>
    <property type="match status" value="1"/>
</dbReference>
<comment type="subunit">
    <text evidence="20">[Alpha(6)beta(6)] hexamers of two multifunctional subunits (alpha and beta).</text>
</comment>
<dbReference type="CDD" id="cd03447">
    <property type="entry name" value="FAS_MaoC"/>
    <property type="match status" value="1"/>
</dbReference>
<evidence type="ECO:0000256" key="17">
    <source>
        <dbReference type="ARBA" id="ARBA00023160"/>
    </source>
</evidence>
<dbReference type="FunFam" id="3.30.70.3330:FF:000001">
    <property type="entry name" value="Fatty acid synthase subunit beta dehydratase"/>
    <property type="match status" value="1"/>
</dbReference>
<feature type="active site" description="For acetyltransferase activity" evidence="29">
    <location>
        <position position="294"/>
    </location>
</feature>
<evidence type="ECO:0000256" key="14">
    <source>
        <dbReference type="ARBA" id="ARBA00023002"/>
    </source>
</evidence>
<dbReference type="EC" id="1.3.1.9" evidence="5"/>
<keyword evidence="13 28" id="KW-0521">NADP</keyword>
<dbReference type="FunFam" id="3.40.366.10:FF:000003">
    <property type="entry name" value="Fatty acid synthase subunit beta dehydratase"/>
    <property type="match status" value="1"/>
</dbReference>
<dbReference type="InterPro" id="IPR029069">
    <property type="entry name" value="HotDog_dom_sf"/>
</dbReference>
<evidence type="ECO:0000313" key="31">
    <source>
        <dbReference type="EMBL" id="CCX08325.1"/>
    </source>
</evidence>
<keyword evidence="15 28" id="KW-0520">NAD</keyword>
<keyword evidence="11 28" id="KW-0378">Hydrolase</keyword>
<dbReference type="STRING" id="1076935.U4L6V5"/>
<evidence type="ECO:0000256" key="6">
    <source>
        <dbReference type="ARBA" id="ARBA00013167"/>
    </source>
</evidence>
<dbReference type="GO" id="GO:0004314">
    <property type="term" value="F:[acyl-carrier-protein] S-malonyltransferase activity"/>
    <property type="evidence" value="ECO:0007669"/>
    <property type="project" value="UniProtKB-EC"/>
</dbReference>
<dbReference type="InterPro" id="IPR014043">
    <property type="entry name" value="Acyl_transferase_dom"/>
</dbReference>
<reference evidence="31 32" key="1">
    <citation type="journal article" date="2013" name="PLoS Genet.">
        <title>The genome and development-dependent transcriptomes of Pyronema confluens: a window into fungal evolution.</title>
        <authorList>
            <person name="Traeger S."/>
            <person name="Altegoer F."/>
            <person name="Freitag M."/>
            <person name="Gabaldon T."/>
            <person name="Kempken F."/>
            <person name="Kumar A."/>
            <person name="Marcet-Houben M."/>
            <person name="Poggeler S."/>
            <person name="Stajich J.E."/>
            <person name="Nowrousian M."/>
        </authorList>
    </citation>
    <scope>NUCLEOTIDE SEQUENCE [LARGE SCALE GENOMIC DNA]</scope>
    <source>
        <strain evidence="32">CBS 100304</strain>
        <tissue evidence="31">Vegetative mycelium</tissue>
    </source>
</reference>
<dbReference type="InterPro" id="IPR040883">
    <property type="entry name" value="FAS_meander"/>
</dbReference>
<evidence type="ECO:0000256" key="15">
    <source>
        <dbReference type="ARBA" id="ARBA00023027"/>
    </source>
</evidence>
<dbReference type="InterPro" id="IPR016452">
    <property type="entry name" value="Fas1/AflB-like"/>
</dbReference>
<dbReference type="Pfam" id="PF01575">
    <property type="entry name" value="MaoC_dehydratas"/>
    <property type="match status" value="1"/>
</dbReference>
<dbReference type="PIRSF" id="PIRSF005562">
    <property type="entry name" value="FAS_yeast_beta"/>
    <property type="match status" value="1"/>
</dbReference>
<name>U4L6V5_PYROM</name>
<dbReference type="SUPFAM" id="SSF51412">
    <property type="entry name" value="Inosine monophosphate dehydrogenase (IMPDH)"/>
    <property type="match status" value="1"/>
</dbReference>
<comment type="catalytic activity">
    <reaction evidence="25">
        <text>holo-[ACP] + acetyl-CoA = acetyl-[ACP] + CoA</text>
        <dbReference type="Rhea" id="RHEA:41788"/>
        <dbReference type="Rhea" id="RHEA-COMP:9621"/>
        <dbReference type="Rhea" id="RHEA-COMP:9685"/>
        <dbReference type="ChEBI" id="CHEBI:57287"/>
        <dbReference type="ChEBI" id="CHEBI:57288"/>
        <dbReference type="ChEBI" id="CHEBI:64479"/>
        <dbReference type="ChEBI" id="CHEBI:78446"/>
        <dbReference type="EC" id="2.3.1.38"/>
    </reaction>
</comment>
<dbReference type="SUPFAM" id="SSF54637">
    <property type="entry name" value="Thioesterase/thiol ester dehydrase-isomerase"/>
    <property type="match status" value="2"/>
</dbReference>
<evidence type="ECO:0000256" key="28">
    <source>
        <dbReference type="PIRNR" id="PIRNR005562"/>
    </source>
</evidence>
<keyword evidence="32" id="KW-1185">Reference proteome</keyword>
<evidence type="ECO:0000256" key="11">
    <source>
        <dbReference type="ARBA" id="ARBA00022801"/>
    </source>
</evidence>
<sequence>MGAHPLLDKMYGAPGIVTGVSTPHSAASLRPLVLNHGSLEHAFLVPTAIHYHASELRQRFLSTLPEATEELALDDEPSSVAELVSRFLGYVASQVAEGEDDTTGTYESVLQLILTEFESRFLRGNDVHAVATQLPGTPEKRLDVVKSYYSARHASNRPLKAHESALFRAAGEGAAGVYAVFGGQGNIEEYFDELREVYNVYEGLVEEFIVSCAQVLSALSRDPKAAKVYSKGLDVMRWLQDKESTPDLTYLVSAPVSFPLIGLTQLAHYFVTCKIQGKEPGDLRSRLAGTTGHSQGIVTAAAIALSTTWESFTQVAHEALTMLFWIGCRSQQTYPRTALAPSVLQDSTTEGEGHPSPMLSIRDLTLAQVQSHVDATNTHLPEDRHIHISLINGARNVVVTGPPQSLYGLNLSLRKLKAPTGLDQNRVPYTQRKQRFANRFLPISAPFHSPYLESAAPIIEEDLKDIKTFTKSGLGIPVFDTNTGEDLRESATNESIVSALVRMITNLPVQWEKATVFPGATHIIDFGPGGISGLGVLTHRNKDGTGVRVILGGAVEGTNNEVGYKPELFDRDEEHAVKYAVNWVKEHGPKLVKTKEGKTYVDTKFSRLLGKAPIMVAGMTPCTVPWDFVAATMNAGYQIELAGGGYFAPPFMTEALRKIEENTTPGVGITVNLIYVNPRAMSWQVPLLQKLRSEGMPIEGMAIGAGVPSLEVANEYIETIGLKHIAFKPGSLDGIQQVINIAKANPTFPVVLQWTGGRGGGHHSFEDFHQPILQMYGRIRRCSNIILVAGSGFGSAEDTYPYLTGSWSEKYQYPPMPFDGFLFGSRMMIAKEAHTSPDAKRAICATTGVDDKDWEKTYKEPTGGILTVRSEMGEPIHKLATRGVKAEMDRTIFTLDKAKRLVELKKQRDYIIKKLNDDFQKPWFARNAAGQACDLEDMTYAEVVNRMVELMYVKHQKRWIDPTLRNLTGDFIRRVEERFTVGAPKAAVLQAFTDLVDPYPVVEKIFETYPESRTQILTAQDVQHFILLCQRDIQKPVPFVPALDDNFEFWFKKDSLWQSEDLDAVVDQDVGRTCILHGPVAAKFTKNMDEPIKDILDGIHNGHIAGLTKELYDGDETKIPTIEYFGGKTITAPEGVEKIDGLTISEDEERTTYRLASAPSQGALPDADTWLTLLAGDKYSWRHALFTTDVFVQGNKYQTNPMKRVFAPAHGIVVEISNPNDPTKTVITKKDQSHPSGPYTKTLEAKFVDGQIHVTLLEERTAEGKPVGMPLIFKYCPELGYAPIAEVMEGRNDRIKEFYYRLWFGEEKMNENATVTDVFEGGESTVTAQDIADFVHAVGNNGEAFVQRPGKTVFAPMDFAIVVGWKAIMKAIFPKAIDGDLLRLVHLSNSFRMIPGAEPLKKDDVVNTTAQINAVLNQDAGKMVEVCGTITREGAPVMEVTSQFLYRGTYTDYENTFQRKIETPMQISLNSAKDVAVLRSKEWFHMGDSHDIDLLNKTLTFRLSSFVRYKNQTVFSSVETTGQVLLELPSKEIIQVATVEYNAGQSHGNPVIDYLKRNGTSIEQPINFDNAIPLNGKTELVIRAPSSNETYARVSGDYNPIHVAPTFANYANLKGTITHGMFSSAAVRALVETWAAENNIGRVRSYSCNFVGMVLPNDDVKTVLHHVGMIGGRKIIKVESILVETEEKVLIGEAEVEQPVSAYVFTGQGSQEQGMGMDLYDSSPIARDVWDRADKHFMDNYGFAITNIVRNNPKELTVHFGGPRGIAIRQNYMAMTFETVGADGVTKSEKIFKDIDENTTSYTYRSPSGLLSATQFTQPALTLMEKASFEDMRSRGLVQRDSVFAGHSLGEYSALAALAEVMPIESLVSVVFYRGLTMQVAVERDAEGRSNYSMCAVNPSRISKTFNEEALRYVVDNIAVETKWLLEIVNLNVADQQYVCAGDLRALDCLTNVLNYLKVQKIDIAVLMSKMSMEEVKAQLVQIIQGCAEQTEAKPKPIDLQRGLATIPLKGIDVPFHSTFLRSGVKPFRNFLQKKILQSSIDPSRLIGKYIPNVTAKPFALTKEYFQEVYNLTNSPKIGQVLANWDKYEGAKEGSA</sequence>
<dbReference type="EC" id="4.2.1.59" evidence="6"/>
<dbReference type="InterPro" id="IPR039569">
    <property type="entry name" value="FAS1-like_DH_region"/>
</dbReference>
<dbReference type="Gene3D" id="3.40.366.10">
    <property type="entry name" value="Malonyl-Coenzyme A Acyl Carrier Protein, domain 2"/>
    <property type="match status" value="3"/>
</dbReference>
<dbReference type="Gene3D" id="3.30.70.3330">
    <property type="match status" value="1"/>
</dbReference>
<keyword evidence="12" id="KW-0276">Fatty acid metabolism</keyword>
<keyword evidence="16" id="KW-0443">Lipid metabolism</keyword>
<evidence type="ECO:0000256" key="9">
    <source>
        <dbReference type="ARBA" id="ARBA00022516"/>
    </source>
</evidence>
<evidence type="ECO:0000256" key="8">
    <source>
        <dbReference type="ARBA" id="ARBA00013258"/>
    </source>
</evidence>
<evidence type="ECO:0000256" key="7">
    <source>
        <dbReference type="ARBA" id="ARBA00013256"/>
    </source>
</evidence>
<dbReference type="Pfam" id="PF08354">
    <property type="entry name" value="Fas1-AflB-like_hel"/>
    <property type="match status" value="1"/>
</dbReference>
<dbReference type="OMA" id="HFMDNYG"/>
<dbReference type="Gene3D" id="6.10.60.10">
    <property type="match status" value="1"/>
</dbReference>
<comment type="similarity">
    <text evidence="2 28">Belongs to the fungal fatty acid synthetase subunit beta family.</text>
</comment>
<dbReference type="GO" id="GO:0004321">
    <property type="term" value="F:fatty-acyl-CoA synthase activity"/>
    <property type="evidence" value="ECO:0007669"/>
    <property type="project" value="UniProtKB-EC"/>
</dbReference>
<dbReference type="Pfam" id="PF17828">
    <property type="entry name" value="FAS_N"/>
    <property type="match status" value="1"/>
</dbReference>
<dbReference type="FunFam" id="1.20.930.70:FF:000001">
    <property type="entry name" value="Fatty acid synthase beta subunit dehydratase"/>
    <property type="match status" value="1"/>
</dbReference>
<organism evidence="31 32">
    <name type="scientific">Pyronema omphalodes (strain CBS 100304)</name>
    <name type="common">Pyronema confluens</name>
    <dbReference type="NCBI Taxonomy" id="1076935"/>
    <lineage>
        <taxon>Eukaryota</taxon>
        <taxon>Fungi</taxon>
        <taxon>Dikarya</taxon>
        <taxon>Ascomycota</taxon>
        <taxon>Pezizomycotina</taxon>
        <taxon>Pezizomycetes</taxon>
        <taxon>Pezizales</taxon>
        <taxon>Pyronemataceae</taxon>
        <taxon>Pyronema</taxon>
    </lineage>
</organism>
<evidence type="ECO:0000256" key="3">
    <source>
        <dbReference type="ARBA" id="ARBA00012480"/>
    </source>
</evidence>
<keyword evidence="10 28" id="KW-0808">Transferase</keyword>
<dbReference type="FunFam" id="3.10.129.10:FF:000015">
    <property type="entry name" value="Fatty acid synthase subunit beta"/>
    <property type="match status" value="1"/>
</dbReference>
<dbReference type="Gene3D" id="1.20.1050.120">
    <property type="match status" value="1"/>
</dbReference>
<evidence type="ECO:0000256" key="25">
    <source>
        <dbReference type="ARBA" id="ARBA00048835"/>
    </source>
</evidence>
<dbReference type="GO" id="GO:0004318">
    <property type="term" value="F:enoyl-[acyl-carrier-protein] reductase (NADH) activity"/>
    <property type="evidence" value="ECO:0007669"/>
    <property type="project" value="UniProtKB-UniRule"/>
</dbReference>
<dbReference type="InterPro" id="IPR032088">
    <property type="entry name" value="SAT"/>
</dbReference>
<evidence type="ECO:0000313" key="32">
    <source>
        <dbReference type="Proteomes" id="UP000018144"/>
    </source>
</evidence>
<comment type="catalytic activity">
    <reaction evidence="21">
        <text>acetyl-CoA + n malonyl-CoA + 2n NADPH + 4n H(+) = a long-chain-acyl-CoA + n CoA + n CO2 + 2n NADP(+).</text>
        <dbReference type="EC" id="2.3.1.86"/>
    </reaction>
</comment>
<dbReference type="GO" id="GO:0005835">
    <property type="term" value="C:fatty acid synthase complex"/>
    <property type="evidence" value="ECO:0007669"/>
    <property type="project" value="UniProtKB-UniRule"/>
</dbReference>
<dbReference type="Pfam" id="PF17951">
    <property type="entry name" value="FAS_meander"/>
    <property type="match status" value="1"/>
</dbReference>
<dbReference type="Proteomes" id="UP000018144">
    <property type="component" value="Unassembled WGS sequence"/>
</dbReference>
<dbReference type="SMART" id="SM00827">
    <property type="entry name" value="PKS_AT"/>
    <property type="match status" value="1"/>
</dbReference>
<dbReference type="Pfam" id="PF22235">
    <property type="entry name" value="FAS1_thioest_ins"/>
    <property type="match status" value="1"/>
</dbReference>
<gene>
    <name evidence="31" type="ORF">PCON_07918</name>
</gene>
<comment type="catalytic activity">
    <reaction evidence="1">
        <text>a (3R)-hydroxyacyl-[ACP] = a (2E)-enoyl-[ACP] + H2O</text>
        <dbReference type="Rhea" id="RHEA:13097"/>
        <dbReference type="Rhea" id="RHEA-COMP:9925"/>
        <dbReference type="Rhea" id="RHEA-COMP:9945"/>
        <dbReference type="ChEBI" id="CHEBI:15377"/>
        <dbReference type="ChEBI" id="CHEBI:78784"/>
        <dbReference type="ChEBI" id="CHEBI:78827"/>
        <dbReference type="EC" id="4.2.1.59"/>
    </reaction>
</comment>
<dbReference type="EC" id="3.1.2.14" evidence="3"/>
<dbReference type="Gene3D" id="3.30.1120.100">
    <property type="match status" value="1"/>
</dbReference>
<comment type="catalytic activity">
    <reaction evidence="23">
        <text>(9Z)-octadecenoyl-[ACP] + H2O = (9Z)-octadecenoate + holo-[ACP] + H(+)</text>
        <dbReference type="Rhea" id="RHEA:15057"/>
        <dbReference type="Rhea" id="RHEA-COMP:9685"/>
        <dbReference type="Rhea" id="RHEA-COMP:9924"/>
        <dbReference type="ChEBI" id="CHEBI:15377"/>
        <dbReference type="ChEBI" id="CHEBI:15378"/>
        <dbReference type="ChEBI" id="CHEBI:30823"/>
        <dbReference type="ChEBI" id="CHEBI:64479"/>
        <dbReference type="ChEBI" id="CHEBI:78783"/>
        <dbReference type="EC" id="3.1.2.14"/>
    </reaction>
</comment>
<dbReference type="Pfam" id="PF16073">
    <property type="entry name" value="SAT"/>
    <property type="match status" value="1"/>
</dbReference>
<comment type="function">
    <text evidence="26">Fatty acid synthetase catalyzes the formation of long-chain fatty acids from acetyl-CoA, malonyl-CoA and NADPH. The beta subunit contains domains for: [acyl-carrier-protein] acetyltransferase and malonyltransferase, S-acyl fatty acid synthase thioesterase, enoyl-[acyl-carrier-protein] reductase, and 3-hydroxypalmitoyl-[acyl-carrier-protein] dehydratase.</text>
</comment>
<dbReference type="eggNOG" id="ENOG502QQJX">
    <property type="taxonomic scope" value="Eukaryota"/>
</dbReference>
<dbReference type="EMBL" id="HF935408">
    <property type="protein sequence ID" value="CCX08325.1"/>
    <property type="molecule type" value="Genomic_DNA"/>
</dbReference>
<evidence type="ECO:0000256" key="1">
    <source>
        <dbReference type="ARBA" id="ARBA00001055"/>
    </source>
</evidence>
<evidence type="ECO:0000256" key="29">
    <source>
        <dbReference type="PIRSR" id="PIRSR005562-1"/>
    </source>
</evidence>
<comment type="catalytic activity">
    <reaction evidence="24">
        <text>a 2,3-saturated acyl-[ACP] + NAD(+) = a (2E)-enoyl-[ACP] + NADH + H(+)</text>
        <dbReference type="Rhea" id="RHEA:10240"/>
        <dbReference type="Rhea" id="RHEA-COMP:9925"/>
        <dbReference type="Rhea" id="RHEA-COMP:9926"/>
        <dbReference type="ChEBI" id="CHEBI:15378"/>
        <dbReference type="ChEBI" id="CHEBI:57540"/>
        <dbReference type="ChEBI" id="CHEBI:57945"/>
        <dbReference type="ChEBI" id="CHEBI:78784"/>
        <dbReference type="ChEBI" id="CHEBI:78785"/>
        <dbReference type="EC" id="1.3.1.9"/>
    </reaction>
</comment>
<evidence type="ECO:0000256" key="24">
    <source>
        <dbReference type="ARBA" id="ARBA00048572"/>
    </source>
</evidence>
<evidence type="ECO:0000256" key="19">
    <source>
        <dbReference type="ARBA" id="ARBA00023268"/>
    </source>
</evidence>
<feature type="domain" description="Malonyl-CoA:ACP transacylase (MAT)" evidence="30">
    <location>
        <begin position="1704"/>
        <end position="2058"/>
    </location>
</feature>
<dbReference type="PANTHER" id="PTHR10982">
    <property type="entry name" value="MALONYL COA-ACYL CARRIER PROTEIN TRANSACYLASE"/>
    <property type="match status" value="1"/>
</dbReference>
<dbReference type="FunFam" id="3.10.129.10:FF:000017">
    <property type="entry name" value="Fatty acid synthase beta subunit dehydratase"/>
    <property type="match status" value="1"/>
</dbReference>
<evidence type="ECO:0000256" key="5">
    <source>
        <dbReference type="ARBA" id="ARBA00012996"/>
    </source>
</evidence>
<dbReference type="FunFam" id="3.30.1120.100:FF:000001">
    <property type="entry name" value="Fatty acid synthase beta subunit dehydratase"/>
    <property type="match status" value="1"/>
</dbReference>
<dbReference type="GO" id="GO:0004312">
    <property type="term" value="F:fatty acid synthase activity"/>
    <property type="evidence" value="ECO:0007669"/>
    <property type="project" value="InterPro"/>
</dbReference>
<dbReference type="Gene3D" id="3.10.129.10">
    <property type="entry name" value="Hotdog Thioesterase"/>
    <property type="match status" value="2"/>
</dbReference>
<dbReference type="Pfam" id="PF13452">
    <property type="entry name" value="FAS1_DH_region"/>
    <property type="match status" value="1"/>
</dbReference>
<dbReference type="SUPFAM" id="SSF52151">
    <property type="entry name" value="FabD/lysophospholipase-like"/>
    <property type="match status" value="2"/>
</dbReference>
<evidence type="ECO:0000256" key="27">
    <source>
        <dbReference type="ARBA" id="ARBA00068309"/>
    </source>
</evidence>
<keyword evidence="9" id="KW-0444">Lipid biosynthesis</keyword>
<accession>U4L6V5</accession>
<keyword evidence="17" id="KW-0275">Fatty acid biosynthesis</keyword>
<dbReference type="OrthoDB" id="5417908at2759"/>
<evidence type="ECO:0000259" key="30">
    <source>
        <dbReference type="SMART" id="SM00827"/>
    </source>
</evidence>
<evidence type="ECO:0000256" key="21">
    <source>
        <dbReference type="ARBA" id="ARBA00048237"/>
    </source>
</evidence>
<keyword evidence="14 28" id="KW-0560">Oxidoreductase</keyword>
<dbReference type="PRINTS" id="PR01483">
    <property type="entry name" value="FASYNTHASE"/>
</dbReference>
<evidence type="ECO:0000256" key="4">
    <source>
        <dbReference type="ARBA" id="ARBA00012878"/>
    </source>
</evidence>
<dbReference type="Gene3D" id="6.10.140.1400">
    <property type="match status" value="1"/>
</dbReference>
<evidence type="ECO:0000256" key="26">
    <source>
        <dbReference type="ARBA" id="ARBA00058855"/>
    </source>
</evidence>
<evidence type="ECO:0000256" key="10">
    <source>
        <dbReference type="ARBA" id="ARBA00022679"/>
    </source>
</evidence>
<dbReference type="InterPro" id="IPR013565">
    <property type="entry name" value="Fas1/AflB-like_central"/>
</dbReference>
<dbReference type="GO" id="GO:0016297">
    <property type="term" value="F:fatty acyl-[ACP] hydrolase activity"/>
    <property type="evidence" value="ECO:0007669"/>
    <property type="project" value="UniProtKB-EC"/>
</dbReference>
<dbReference type="InterPro" id="IPR002539">
    <property type="entry name" value="MaoC-like_dom"/>
</dbReference>
<dbReference type="InterPro" id="IPR001227">
    <property type="entry name" value="Ac_transferase_dom_sf"/>
</dbReference>
<proteinExistence type="inferred from homology"/>
<protein>
    <recommendedName>
        <fullName evidence="27">Fatty acid synthase subunit beta</fullName>
        <ecNumber evidence="5">1.3.1.9</ecNumber>
        <ecNumber evidence="7">2.3.1.38</ecNumber>
        <ecNumber evidence="8">2.3.1.39</ecNumber>
        <ecNumber evidence="4">2.3.1.86</ecNumber>
        <ecNumber evidence="3">3.1.2.14</ecNumber>
        <ecNumber evidence="6">4.2.1.59</ecNumber>
    </recommendedName>
</protein>
<dbReference type="GO" id="GO:0006633">
    <property type="term" value="P:fatty acid biosynthetic process"/>
    <property type="evidence" value="ECO:0007669"/>
    <property type="project" value="UniProtKB-KW"/>
</dbReference>
<dbReference type="GO" id="GO:0004313">
    <property type="term" value="F:[acyl-carrier-protein] S-acetyltransferase activity"/>
    <property type="evidence" value="ECO:0007669"/>
    <property type="project" value="UniProtKB-EC"/>
</dbReference>
<dbReference type="InterPro" id="IPR016035">
    <property type="entry name" value="Acyl_Trfase/lysoPLipase"/>
</dbReference>
<keyword evidence="19" id="KW-0511">Multifunctional enzyme</keyword>
<dbReference type="EC" id="2.3.1.86" evidence="4"/>
<dbReference type="EC" id="2.3.1.38" evidence="7"/>
<evidence type="ECO:0000256" key="13">
    <source>
        <dbReference type="ARBA" id="ARBA00022857"/>
    </source>
</evidence>
<dbReference type="InterPro" id="IPR013785">
    <property type="entry name" value="Aldolase_TIM"/>
</dbReference>
<evidence type="ECO:0000256" key="18">
    <source>
        <dbReference type="ARBA" id="ARBA00023239"/>
    </source>
</evidence>
<dbReference type="Gene3D" id="3.20.20.70">
    <property type="entry name" value="Aldolase class I"/>
    <property type="match status" value="2"/>
</dbReference>
<dbReference type="FunFam" id="3.20.20.70:FF:000078">
    <property type="entry name" value="Fatty acid synthase beta subunit dehydratase"/>
    <property type="match status" value="1"/>
</dbReference>
<dbReference type="InterPro" id="IPR041099">
    <property type="entry name" value="FAS1_N"/>
</dbReference>
<keyword evidence="18" id="KW-0456">Lyase</keyword>
<dbReference type="GO" id="GO:0019171">
    <property type="term" value="F:(3R)-hydroxyacyl-[acyl-carrier-protein] dehydratase activity"/>
    <property type="evidence" value="ECO:0007669"/>
    <property type="project" value="UniProtKB-EC"/>
</dbReference>
<dbReference type="InterPro" id="IPR003965">
    <property type="entry name" value="Fatty_acid_synthase"/>
</dbReference>
<dbReference type="Gene3D" id="1.20.930.70">
    <property type="match status" value="1"/>
</dbReference>
<evidence type="ECO:0000256" key="2">
    <source>
        <dbReference type="ARBA" id="ARBA00010009"/>
    </source>
</evidence>
<evidence type="ECO:0000256" key="12">
    <source>
        <dbReference type="ARBA" id="ARBA00022832"/>
    </source>
</evidence>
<feature type="active site" description="For malonyltransferase activity" evidence="29">
    <location>
        <position position="1848"/>
    </location>
</feature>
<dbReference type="PANTHER" id="PTHR10982:SF21">
    <property type="entry name" value="FATTY ACID SYNTHASE SUBUNIT BETA"/>
    <property type="match status" value="1"/>
</dbReference>
<evidence type="ECO:0000256" key="16">
    <source>
        <dbReference type="ARBA" id="ARBA00023098"/>
    </source>
</evidence>